<dbReference type="PANTHER" id="PTHR40396:SF1">
    <property type="entry name" value="ATPASE AAA-TYPE CORE DOMAIN-CONTAINING PROTEIN"/>
    <property type="match status" value="1"/>
</dbReference>
<organism evidence="2 3">
    <name type="scientific">Rhizobium loti</name>
    <name type="common">Mesorhizobium loti</name>
    <dbReference type="NCBI Taxonomy" id="381"/>
    <lineage>
        <taxon>Bacteria</taxon>
        <taxon>Pseudomonadati</taxon>
        <taxon>Pseudomonadota</taxon>
        <taxon>Alphaproteobacteria</taxon>
        <taxon>Hyphomicrobiales</taxon>
        <taxon>Phyllobacteriaceae</taxon>
        <taxon>Mesorhizobium</taxon>
    </lineage>
</organism>
<evidence type="ECO:0000313" key="3">
    <source>
        <dbReference type="Proteomes" id="UP000093748"/>
    </source>
</evidence>
<feature type="domain" description="ATPase AAA-type core" evidence="1">
    <location>
        <begin position="6"/>
        <end position="83"/>
    </location>
</feature>
<dbReference type="GO" id="GO:0005524">
    <property type="term" value="F:ATP binding"/>
    <property type="evidence" value="ECO:0007669"/>
    <property type="project" value="InterPro"/>
</dbReference>
<dbReference type="InterPro" id="IPR003959">
    <property type="entry name" value="ATPase_AAA_core"/>
</dbReference>
<dbReference type="Proteomes" id="UP000093748">
    <property type="component" value="Unassembled WGS sequence"/>
</dbReference>
<reference evidence="3" key="1">
    <citation type="submission" date="2016-06" db="EMBL/GenBank/DDBJ databases">
        <title>NZP2037 Pacbio-Illumina hybrid assembly.</title>
        <authorList>
            <person name="Ramsay J.P."/>
        </authorList>
    </citation>
    <scope>NUCLEOTIDE SEQUENCE [LARGE SCALE GENOMIC DNA]</scope>
    <source>
        <strain evidence="3">R7ANS::ICEMlSym2042</strain>
    </source>
</reference>
<name>A0A1A5I732_RHILI</name>
<dbReference type="SUPFAM" id="SSF52540">
    <property type="entry name" value="P-loop containing nucleoside triphosphate hydrolases"/>
    <property type="match status" value="1"/>
</dbReference>
<gene>
    <name evidence="2" type="ORF">BAE39_04490</name>
</gene>
<evidence type="ECO:0000313" key="2">
    <source>
        <dbReference type="EMBL" id="OBP82806.1"/>
    </source>
</evidence>
<dbReference type="AlphaFoldDB" id="A0A1A5I732"/>
<sequence length="147" mass="15923">MASGGKQVFFNLDKESAGTRRLLALLAPIFAALDHGGLIVIDEIDASLHTRACEAILALFSSTEFNANGAQLIATTHDTNILSSNLLRRDQIWFCEKGDTGETALFPLTDLRTRATDNIEKGYLQGRFGAIPFAGSPSQLLKTLRDA</sequence>
<dbReference type="InterPro" id="IPR027417">
    <property type="entry name" value="P-loop_NTPase"/>
</dbReference>
<accession>A0A1A5I732</accession>
<comment type="caution">
    <text evidence="2">The sequence shown here is derived from an EMBL/GenBank/DDBJ whole genome shotgun (WGS) entry which is preliminary data.</text>
</comment>
<dbReference type="Gene3D" id="3.40.50.300">
    <property type="entry name" value="P-loop containing nucleotide triphosphate hydrolases"/>
    <property type="match status" value="1"/>
</dbReference>
<proteinExistence type="predicted"/>
<dbReference type="PANTHER" id="PTHR40396">
    <property type="entry name" value="ATPASE-LIKE PROTEIN"/>
    <property type="match status" value="1"/>
</dbReference>
<evidence type="ECO:0000259" key="1">
    <source>
        <dbReference type="Pfam" id="PF13304"/>
    </source>
</evidence>
<protein>
    <recommendedName>
        <fullName evidence="1">ATPase AAA-type core domain-containing protein</fullName>
    </recommendedName>
</protein>
<dbReference type="Pfam" id="PF13304">
    <property type="entry name" value="AAA_21"/>
    <property type="match status" value="1"/>
</dbReference>
<dbReference type="GO" id="GO:0016887">
    <property type="term" value="F:ATP hydrolysis activity"/>
    <property type="evidence" value="ECO:0007669"/>
    <property type="project" value="InterPro"/>
</dbReference>
<dbReference type="EMBL" id="LZTJ01000001">
    <property type="protein sequence ID" value="OBP82806.1"/>
    <property type="molecule type" value="Genomic_DNA"/>
</dbReference>